<keyword evidence="2" id="KW-1185">Reference proteome</keyword>
<accession>A0ABN8YDL8</accession>
<name>A0ABN8YDL8_RANTA</name>
<reference evidence="1" key="1">
    <citation type="submission" date="2023-04" db="EMBL/GenBank/DDBJ databases">
        <authorList>
            <consortium name="ELIXIR-Norway"/>
        </authorList>
    </citation>
    <scope>NUCLEOTIDE SEQUENCE [LARGE SCALE GENOMIC DNA]</scope>
</reference>
<sequence>MWAGTQLDLGAKAIKVCGWRGGGVLLSAEDVPGSYHEALLHSLRGRGCLSMKSHMMFLRGAPRPTSCFTSPDLSQGAFCEVTKLAASCQDQRPGQPRTTGHDLGGWKSSFRSGLWTLDRGLEGLRL</sequence>
<dbReference type="Proteomes" id="UP001176941">
    <property type="component" value="Chromosome 19"/>
</dbReference>
<proteinExistence type="predicted"/>
<protein>
    <submittedName>
        <fullName evidence="1">Uncharacterized protein</fullName>
    </submittedName>
</protein>
<dbReference type="EMBL" id="OX459955">
    <property type="protein sequence ID" value="CAI9159655.1"/>
    <property type="molecule type" value="Genomic_DNA"/>
</dbReference>
<evidence type="ECO:0000313" key="1">
    <source>
        <dbReference type="EMBL" id="CAI9159655.1"/>
    </source>
</evidence>
<gene>
    <name evidence="1" type="ORF">MRATA1EN1_LOCUS8617</name>
</gene>
<evidence type="ECO:0000313" key="2">
    <source>
        <dbReference type="Proteomes" id="UP001176941"/>
    </source>
</evidence>
<organism evidence="1 2">
    <name type="scientific">Rangifer tarandus platyrhynchus</name>
    <name type="common">Svalbard reindeer</name>
    <dbReference type="NCBI Taxonomy" id="3082113"/>
    <lineage>
        <taxon>Eukaryota</taxon>
        <taxon>Metazoa</taxon>
        <taxon>Chordata</taxon>
        <taxon>Craniata</taxon>
        <taxon>Vertebrata</taxon>
        <taxon>Euteleostomi</taxon>
        <taxon>Mammalia</taxon>
        <taxon>Eutheria</taxon>
        <taxon>Laurasiatheria</taxon>
        <taxon>Artiodactyla</taxon>
        <taxon>Ruminantia</taxon>
        <taxon>Pecora</taxon>
        <taxon>Cervidae</taxon>
        <taxon>Odocoileinae</taxon>
        <taxon>Rangifer</taxon>
    </lineage>
</organism>